<proteinExistence type="predicted"/>
<dbReference type="EMBL" id="CP002017">
    <property type="protein sequence ID" value="ADG05040.1"/>
    <property type="molecule type" value="Genomic_DNA"/>
</dbReference>
<organism evidence="1 2">
    <name type="scientific">Kyrpidia tusciae (strain DSM 2912 / NBRC 15312 / T2)</name>
    <name type="common">Bacillus tusciae</name>
    <dbReference type="NCBI Taxonomy" id="562970"/>
    <lineage>
        <taxon>Bacteria</taxon>
        <taxon>Bacillati</taxon>
        <taxon>Bacillota</taxon>
        <taxon>Bacilli</taxon>
        <taxon>Bacillales</taxon>
        <taxon>Alicyclobacillaceae</taxon>
        <taxon>Kyrpidia</taxon>
    </lineage>
</organism>
<dbReference type="STRING" id="562970.Btus_0265"/>
<gene>
    <name evidence="1" type="ordered locus">Btus_0265</name>
</gene>
<dbReference type="KEGG" id="bts:Btus_0265"/>
<evidence type="ECO:0000313" key="1">
    <source>
        <dbReference type="EMBL" id="ADG05040.1"/>
    </source>
</evidence>
<dbReference type="OrthoDB" id="2081105at2"/>
<reference evidence="1 2" key="1">
    <citation type="journal article" date="2011" name="Stand. Genomic Sci.">
        <title>Complete genome sequence of the thermophilic, hydrogen-oxidizing Bacillus tusciae type strain (T2) and reclassification in the new genus, Kyrpidia gen. nov. as Kyrpidia tusciae comb. nov. and emendation of the family Alicyclobacillaceae da Costa and Rainey, 2010.</title>
        <authorList>
            <person name="Klenk H.P."/>
            <person name="Lapidus A."/>
            <person name="Chertkov O."/>
            <person name="Copeland A."/>
            <person name="Del Rio T.G."/>
            <person name="Nolan M."/>
            <person name="Lucas S."/>
            <person name="Chen F."/>
            <person name="Tice H."/>
            <person name="Cheng J.F."/>
            <person name="Han C."/>
            <person name="Bruce D."/>
            <person name="Goodwin L."/>
            <person name="Pitluck S."/>
            <person name="Pati A."/>
            <person name="Ivanova N."/>
            <person name="Mavromatis K."/>
            <person name="Daum C."/>
            <person name="Chen A."/>
            <person name="Palaniappan K."/>
            <person name="Chang Y.J."/>
            <person name="Land M."/>
            <person name="Hauser L."/>
            <person name="Jeffries C.D."/>
            <person name="Detter J.C."/>
            <person name="Rohde M."/>
            <person name="Abt B."/>
            <person name="Pukall R."/>
            <person name="Goker M."/>
            <person name="Bristow J."/>
            <person name="Markowitz V."/>
            <person name="Hugenholtz P."/>
            <person name="Eisen J.A."/>
        </authorList>
    </citation>
    <scope>NUCLEOTIDE SEQUENCE [LARGE SCALE GENOMIC DNA]</scope>
    <source>
        <strain evidence="1 2">DSM 2912</strain>
    </source>
</reference>
<keyword evidence="2" id="KW-1185">Reference proteome</keyword>
<sequence>MTGSGISAGVCATQRDPGYFTINIVRDIPRTQVDEMKAELEQHLREAVRDGKTVTDVVGAL</sequence>
<dbReference type="HOGENOM" id="CLU_2916607_0_0_9"/>
<dbReference type="RefSeq" id="WP_013074333.1">
    <property type="nucleotide sequence ID" value="NC_014098.1"/>
</dbReference>
<evidence type="ECO:0000313" key="2">
    <source>
        <dbReference type="Proteomes" id="UP000002368"/>
    </source>
</evidence>
<accession>D5WSF5</accession>
<dbReference type="AlphaFoldDB" id="D5WSF5"/>
<protein>
    <submittedName>
        <fullName evidence="1">Uncharacterized protein</fullName>
    </submittedName>
</protein>
<name>D5WSF5_KYRT2</name>
<dbReference type="Proteomes" id="UP000002368">
    <property type="component" value="Chromosome"/>
</dbReference>